<keyword evidence="3" id="KW-1185">Reference proteome</keyword>
<gene>
    <name evidence="2" type="ORF">OKC24_15130</name>
</gene>
<dbReference type="Gene3D" id="3.40.50.300">
    <property type="entry name" value="P-loop containing nucleotide triphosphate hydrolases"/>
    <property type="match status" value="2"/>
</dbReference>
<sequence length="830" mass="94720">MSFFDEIFLDNDPIKINNINELYDSLDAKSSHSSLRVIQQECIDILDAKLEEKGIILKLSTGSGKTTIGLLYLKYYAQKYNEPVLFLVPTLQLAEQVISEATKLGIQSTLYSKGHRTVSPEAMCGDEIIVSTYEKLFNGLSTFKTYGIQPCAVVFDDAHTGMDIIKKQFSIISSGEIYTGLLSIIKESCKKHLGIQWLEFETDGKTFEVPYWIWQSKIEEISKLLNTYKDHIDLKFNYPLIKNELTFCRCIFSQANFEISPNILNIKNITPYYESKHKLFMSATFSDSDNFIRFLGLEKDIVQNIVAPTSDKGTGERMILVPSIISPDLDKNKVVNLCADLSKQTTVFVLTSSINQAKVWTDEGAIFLNSENINEALFDLSSKTNKSGFYVMAQRFEGLDLADDLCRILVIDDIPFGESIIDNYDSECLGNITGFGGKNIFRLEQGMGRAVRSHVDYSVILLVGSDLSSFIAHKDCRTALSPETNCQLDLGIRVSKQIAKDQKDPIENIKKAIASCLSRDLAWKNGYQSEMKKVKKTEFVYDEKLLDLAYAERKFYENSYINQFYSSKDIFNNTINALSDSKYKGKMLENFARIVNFTDGSESMQIQNKAIQLYPRAIRPLTVYPRKLFKEPTSSAINIEKIIKDYNNLEGILIQLQKMKSDFGFNEVRSNKIEKNFRILGHFLGADSINPEDEYKEGPDVCWYLDNSVYVIEIKHNQVESLHKKDSGQLSDSCEWAKKNYPPMANIIPTTLTNVTFFDKDAHYPTGTVIINELRTLDFLDTIIKFYEHIIRESKNTAQEITSELNHYGLDNNSIFQKYLKKFESIMKKK</sequence>
<name>A0ABT3NLS0_9GAMM</name>
<accession>A0ABT3NLS0</accession>
<evidence type="ECO:0000259" key="1">
    <source>
        <dbReference type="PROSITE" id="PS51192"/>
    </source>
</evidence>
<evidence type="ECO:0000313" key="3">
    <source>
        <dbReference type="Proteomes" id="UP001209682"/>
    </source>
</evidence>
<feature type="domain" description="Helicase ATP-binding" evidence="1">
    <location>
        <begin position="46"/>
        <end position="303"/>
    </location>
</feature>
<dbReference type="InterPro" id="IPR027417">
    <property type="entry name" value="P-loop_NTPase"/>
</dbReference>
<dbReference type="Pfam" id="PF13307">
    <property type="entry name" value="Helicase_C_2"/>
    <property type="match status" value="1"/>
</dbReference>
<dbReference type="Proteomes" id="UP001209682">
    <property type="component" value="Unassembled WGS sequence"/>
</dbReference>
<dbReference type="PROSITE" id="PS51192">
    <property type="entry name" value="HELICASE_ATP_BIND_1"/>
    <property type="match status" value="1"/>
</dbReference>
<organism evidence="2 3">
    <name type="scientific">Acinetobacter entericus</name>
    <dbReference type="NCBI Taxonomy" id="2989714"/>
    <lineage>
        <taxon>Bacteria</taxon>
        <taxon>Pseudomonadati</taxon>
        <taxon>Pseudomonadota</taxon>
        <taxon>Gammaproteobacteria</taxon>
        <taxon>Moraxellales</taxon>
        <taxon>Moraxellaceae</taxon>
        <taxon>Acinetobacter</taxon>
    </lineage>
</organism>
<dbReference type="SUPFAM" id="SSF52540">
    <property type="entry name" value="P-loop containing nucleoside triphosphate hydrolases"/>
    <property type="match status" value="2"/>
</dbReference>
<evidence type="ECO:0000313" key="2">
    <source>
        <dbReference type="EMBL" id="MCW8040472.1"/>
    </source>
</evidence>
<dbReference type="InterPro" id="IPR006555">
    <property type="entry name" value="ATP-dep_Helicase_C"/>
</dbReference>
<keyword evidence="2" id="KW-0378">Hydrolase</keyword>
<dbReference type="EMBL" id="JAPEQW010000022">
    <property type="protein sequence ID" value="MCW8040472.1"/>
    <property type="molecule type" value="Genomic_DNA"/>
</dbReference>
<comment type="caution">
    <text evidence="2">The sequence shown here is derived from an EMBL/GenBank/DDBJ whole genome shotgun (WGS) entry which is preliminary data.</text>
</comment>
<reference evidence="2 3" key="1">
    <citation type="submission" date="2022-11" db="EMBL/GenBank/DDBJ databases">
        <title>Acinetobacter entericus sp. nov., isolated from the gut of the plastic-eating larvae of the Coleoptera insect Zophobas atratus.</title>
        <authorList>
            <person name="Dong X."/>
            <person name="Yang Y."/>
        </authorList>
    </citation>
    <scope>NUCLEOTIDE SEQUENCE [LARGE SCALE GENOMIC DNA]</scope>
    <source>
        <strain evidence="2 3">BIT-DXN8</strain>
    </source>
</reference>
<dbReference type="InterPro" id="IPR006935">
    <property type="entry name" value="Helicase/UvrB_N"/>
</dbReference>
<keyword evidence="2" id="KW-0547">Nucleotide-binding</keyword>
<keyword evidence="2" id="KW-0347">Helicase</keyword>
<keyword evidence="2" id="KW-0067">ATP-binding</keyword>
<dbReference type="InterPro" id="IPR014001">
    <property type="entry name" value="Helicase_ATP-bd"/>
</dbReference>
<dbReference type="RefSeq" id="WP_265465919.1">
    <property type="nucleotide sequence ID" value="NZ_JAPEQW010000022.1"/>
</dbReference>
<dbReference type="Pfam" id="PF04851">
    <property type="entry name" value="ResIII"/>
    <property type="match status" value="1"/>
</dbReference>
<dbReference type="GO" id="GO:0004386">
    <property type="term" value="F:helicase activity"/>
    <property type="evidence" value="ECO:0007669"/>
    <property type="project" value="UniProtKB-KW"/>
</dbReference>
<protein>
    <submittedName>
        <fullName evidence="2">DEAD/DEAH box helicase family protein</fullName>
    </submittedName>
</protein>
<dbReference type="SMART" id="SM00491">
    <property type="entry name" value="HELICc2"/>
    <property type="match status" value="1"/>
</dbReference>
<dbReference type="SMART" id="SM00487">
    <property type="entry name" value="DEXDc"/>
    <property type="match status" value="1"/>
</dbReference>
<proteinExistence type="predicted"/>